<proteinExistence type="predicted"/>
<dbReference type="EMBL" id="MFLL01000015">
    <property type="protein sequence ID" value="OGG69272.1"/>
    <property type="molecule type" value="Genomic_DNA"/>
</dbReference>
<organism evidence="2 3">
    <name type="scientific">Candidatus Kaiserbacteria bacterium RIFCSPHIGHO2_02_FULL_55_25</name>
    <dbReference type="NCBI Taxonomy" id="1798498"/>
    <lineage>
        <taxon>Bacteria</taxon>
        <taxon>Candidatus Kaiseribacteriota</taxon>
    </lineage>
</organism>
<dbReference type="Proteomes" id="UP000176914">
    <property type="component" value="Unassembled WGS sequence"/>
</dbReference>
<sequence>MLRFGWETFKKRPWFFIGVMAVIWVVSGVFSQMSSYANETSGAAVVFALVGVFVGVVGQLLVKMGTISFTLKAHDAPEAARFEDLWAPEKFWSYFLASILVGLIVVVGILLLIVPGIMWALRFMFVPYLIIDRKLDVSAAMRESSRITLGHKWQLLGLVVVLGLLNILGLLALVVGLLVTVPVTMLAVVHAYRTLEHSASEVALAPAV</sequence>
<evidence type="ECO:0008006" key="4">
    <source>
        <dbReference type="Google" id="ProtNLM"/>
    </source>
</evidence>
<feature type="transmembrane region" description="Helical" evidence="1">
    <location>
        <begin position="12"/>
        <end position="30"/>
    </location>
</feature>
<evidence type="ECO:0000256" key="1">
    <source>
        <dbReference type="SAM" id="Phobius"/>
    </source>
</evidence>
<dbReference type="InterPro" id="IPR010380">
    <property type="entry name" value="DUF975"/>
</dbReference>
<keyword evidence="1" id="KW-0472">Membrane</keyword>
<dbReference type="PANTHER" id="PTHR40076:SF1">
    <property type="entry name" value="MEMBRANE PROTEIN"/>
    <property type="match status" value="1"/>
</dbReference>
<evidence type="ECO:0000313" key="2">
    <source>
        <dbReference type="EMBL" id="OGG69272.1"/>
    </source>
</evidence>
<feature type="transmembrane region" description="Helical" evidence="1">
    <location>
        <begin position="42"/>
        <end position="62"/>
    </location>
</feature>
<accession>A0A1F6E7V4</accession>
<evidence type="ECO:0000313" key="3">
    <source>
        <dbReference type="Proteomes" id="UP000176914"/>
    </source>
</evidence>
<feature type="transmembrane region" description="Helical" evidence="1">
    <location>
        <begin position="91"/>
        <end position="113"/>
    </location>
</feature>
<protein>
    <recommendedName>
        <fullName evidence="4">Glycerophosphoryl diester phosphodiesterase membrane domain-containing protein</fullName>
    </recommendedName>
</protein>
<keyword evidence="1" id="KW-1133">Transmembrane helix</keyword>
<feature type="transmembrane region" description="Helical" evidence="1">
    <location>
        <begin position="155"/>
        <end position="179"/>
    </location>
</feature>
<reference evidence="2 3" key="1">
    <citation type="journal article" date="2016" name="Nat. Commun.">
        <title>Thousands of microbial genomes shed light on interconnected biogeochemical processes in an aquifer system.</title>
        <authorList>
            <person name="Anantharaman K."/>
            <person name="Brown C.T."/>
            <person name="Hug L.A."/>
            <person name="Sharon I."/>
            <person name="Castelle C.J."/>
            <person name="Probst A.J."/>
            <person name="Thomas B.C."/>
            <person name="Singh A."/>
            <person name="Wilkins M.J."/>
            <person name="Karaoz U."/>
            <person name="Brodie E.L."/>
            <person name="Williams K.H."/>
            <person name="Hubbard S.S."/>
            <person name="Banfield J.F."/>
        </authorList>
    </citation>
    <scope>NUCLEOTIDE SEQUENCE [LARGE SCALE GENOMIC DNA]</scope>
</reference>
<dbReference type="AlphaFoldDB" id="A0A1F6E7V4"/>
<dbReference type="PANTHER" id="PTHR40076">
    <property type="entry name" value="MEMBRANE PROTEIN-RELATED"/>
    <property type="match status" value="1"/>
</dbReference>
<keyword evidence="1" id="KW-0812">Transmembrane</keyword>
<gene>
    <name evidence="2" type="ORF">A3C20_03200</name>
</gene>
<name>A0A1F6E7V4_9BACT</name>
<comment type="caution">
    <text evidence="2">The sequence shown here is derived from an EMBL/GenBank/DDBJ whole genome shotgun (WGS) entry which is preliminary data.</text>
</comment>